<dbReference type="OrthoDB" id="679779at2"/>
<accession>A0A2U2B3D5</accession>
<keyword evidence="3" id="KW-1185">Reference proteome</keyword>
<protein>
    <submittedName>
        <fullName evidence="2">Uncharacterized protein</fullName>
    </submittedName>
</protein>
<dbReference type="EMBL" id="QEWP01000032">
    <property type="protein sequence ID" value="PWD97575.1"/>
    <property type="molecule type" value="Genomic_DNA"/>
</dbReference>
<feature type="transmembrane region" description="Helical" evidence="1">
    <location>
        <begin position="34"/>
        <end position="56"/>
    </location>
</feature>
<reference evidence="2 3" key="1">
    <citation type="submission" date="2018-05" db="EMBL/GenBank/DDBJ databases">
        <title>Marinilabilia rubrum sp. nov., isolated from saltern sediment.</title>
        <authorList>
            <person name="Zhang R."/>
        </authorList>
    </citation>
    <scope>NUCLEOTIDE SEQUENCE [LARGE SCALE GENOMIC DNA]</scope>
    <source>
        <strain evidence="2 3">WTE16</strain>
    </source>
</reference>
<keyword evidence="1" id="KW-0472">Membrane</keyword>
<dbReference type="RefSeq" id="WP_109266258.1">
    <property type="nucleotide sequence ID" value="NZ_QEWP01000032.1"/>
</dbReference>
<keyword evidence="1" id="KW-1133">Transmembrane helix</keyword>
<proteinExistence type="predicted"/>
<organism evidence="2 3">
    <name type="scientific">Marinilabilia rubra</name>
    <dbReference type="NCBI Taxonomy" id="2162893"/>
    <lineage>
        <taxon>Bacteria</taxon>
        <taxon>Pseudomonadati</taxon>
        <taxon>Bacteroidota</taxon>
        <taxon>Bacteroidia</taxon>
        <taxon>Marinilabiliales</taxon>
        <taxon>Marinilabiliaceae</taxon>
        <taxon>Marinilabilia</taxon>
    </lineage>
</organism>
<feature type="transmembrane region" description="Helical" evidence="1">
    <location>
        <begin position="12"/>
        <end position="28"/>
    </location>
</feature>
<name>A0A2U2B3D5_9BACT</name>
<evidence type="ECO:0000313" key="3">
    <source>
        <dbReference type="Proteomes" id="UP000244956"/>
    </source>
</evidence>
<gene>
    <name evidence="2" type="ORF">DDZ16_20025</name>
</gene>
<sequence length="61" mass="6578">MGDKANCNCHTGNAVYGLGLIGAAIYFISQATSFIMGVLGFVKALFWPAFLVYEAFSYFAV</sequence>
<dbReference type="Proteomes" id="UP000244956">
    <property type="component" value="Unassembled WGS sequence"/>
</dbReference>
<evidence type="ECO:0000313" key="2">
    <source>
        <dbReference type="EMBL" id="PWD97575.1"/>
    </source>
</evidence>
<dbReference type="AlphaFoldDB" id="A0A2U2B3D5"/>
<keyword evidence="1" id="KW-0812">Transmembrane</keyword>
<evidence type="ECO:0000256" key="1">
    <source>
        <dbReference type="SAM" id="Phobius"/>
    </source>
</evidence>
<comment type="caution">
    <text evidence="2">The sequence shown here is derived from an EMBL/GenBank/DDBJ whole genome shotgun (WGS) entry which is preliminary data.</text>
</comment>